<dbReference type="InterPro" id="IPR010540">
    <property type="entry name" value="CmpB_TMEM229"/>
</dbReference>
<keyword evidence="1" id="KW-0472">Membrane</keyword>
<evidence type="ECO:0008006" key="3">
    <source>
        <dbReference type="Google" id="ProtNLM"/>
    </source>
</evidence>
<feature type="transmembrane region" description="Helical" evidence="1">
    <location>
        <begin position="140"/>
        <end position="160"/>
    </location>
</feature>
<protein>
    <recommendedName>
        <fullName evidence="3">ABC-transporter type IV</fullName>
    </recommendedName>
</protein>
<accession>A0A212KIC1</accession>
<dbReference type="Pfam" id="PF06541">
    <property type="entry name" value="ABC_trans_CmpB"/>
    <property type="match status" value="1"/>
</dbReference>
<feature type="transmembrane region" description="Helical" evidence="1">
    <location>
        <begin position="180"/>
        <end position="198"/>
    </location>
</feature>
<evidence type="ECO:0000256" key="1">
    <source>
        <dbReference type="SAM" id="Phobius"/>
    </source>
</evidence>
<evidence type="ECO:0000313" key="2">
    <source>
        <dbReference type="EMBL" id="SBW11407.1"/>
    </source>
</evidence>
<keyword evidence="1" id="KW-1133">Transmembrane helix</keyword>
<dbReference type="EMBL" id="FLUN01000001">
    <property type="protein sequence ID" value="SBW11407.1"/>
    <property type="molecule type" value="Genomic_DNA"/>
</dbReference>
<gene>
    <name evidence="2" type="ORF">KL86CLO1_13264</name>
</gene>
<proteinExistence type="predicted"/>
<dbReference type="AlphaFoldDB" id="A0A212KIC1"/>
<reference evidence="2" key="1">
    <citation type="submission" date="2016-04" db="EMBL/GenBank/DDBJ databases">
        <authorList>
            <person name="Evans L.H."/>
            <person name="Alamgir A."/>
            <person name="Owens N."/>
            <person name="Weber N.D."/>
            <person name="Virtaneva K."/>
            <person name="Barbian K."/>
            <person name="Babar A."/>
            <person name="Rosenke K."/>
        </authorList>
    </citation>
    <scope>NUCLEOTIDE SEQUENCE</scope>
    <source>
        <strain evidence="2">86</strain>
    </source>
</reference>
<feature type="transmembrane region" description="Helical" evidence="1">
    <location>
        <begin position="36"/>
        <end position="57"/>
    </location>
</feature>
<organism evidence="2">
    <name type="scientific">uncultured Eubacteriales bacterium</name>
    <dbReference type="NCBI Taxonomy" id="172733"/>
    <lineage>
        <taxon>Bacteria</taxon>
        <taxon>Bacillati</taxon>
        <taxon>Bacillota</taxon>
        <taxon>Clostridia</taxon>
        <taxon>Eubacteriales</taxon>
        <taxon>environmental samples</taxon>
    </lineage>
</organism>
<feature type="transmembrane region" description="Helical" evidence="1">
    <location>
        <begin position="69"/>
        <end position="88"/>
    </location>
</feature>
<sequence>MTVIAKERAIRPGSREYATSETIPGFFAKGINFYKLFWVFLITAFFGCLVETVFMYLTWGELQNRSGVIYGPFSLVWGLGAVLFTLIYRRVSSEKAFRIFLLGTLLGGVYEYACSWLQEVLFGACFWDYSHLPFNINGRVNLVFSMFWGAAAVLWVKYLYPLLCRVIGKLPNRAGKPLTIMLAALMLCNVALSAAALGRMDARQRGIPTANAVEAFLDRRYPTERLQRIFTNLTYIGTDEARQAAGVPKPNDLPGR</sequence>
<keyword evidence="1" id="KW-0812">Transmembrane</keyword>
<name>A0A212KIC1_9FIRM</name>